<dbReference type="Pfam" id="PF14541">
    <property type="entry name" value="TAXi_C"/>
    <property type="match status" value="1"/>
</dbReference>
<gene>
    <name evidence="4" type="ORF">OLEA9_A023592</name>
</gene>
<sequence length="372" mass="39939">MAASLNSFLFFVAILVYTSYAQNGLNLPIRKDATTLQYYTTLEMGSTRATVNAVIDLGAQFFWFDCDNYTSSTYVPIPCGSQKCELAKGSGCIGCNMPPRPGCTNDTCGASAYNPFQDVLVSQGFEEDTLYSKDHVEVPQFPYACMNTRFSEGLASGTSGILGLARTEISLHKQVANKFNLPDKFSLCLPSSGLGKLYVGGGSSSKSDVSKSLITTPLIINPVSTAPIYTVGDPSDEYFINVQSIRIHGEPLAFVKAASDMKIKSVDAVAPFRACFSSSTISATATGPSVPIIELVLRGNDVSWKIYGANSMFAVNKNVICLAFVDGGSSPRTSTIVGAYQLEDNLLEFDLVSSQLRFGSSLLVQNKTCSRL</sequence>
<accession>A0A8S0T0N3</accession>
<dbReference type="EMBL" id="CACTIH010005573">
    <property type="protein sequence ID" value="CAA2997934.1"/>
    <property type="molecule type" value="Genomic_DNA"/>
</dbReference>
<dbReference type="Gene3D" id="2.40.70.10">
    <property type="entry name" value="Acid Proteases"/>
    <property type="match status" value="3"/>
</dbReference>
<dbReference type="InterPro" id="IPR001461">
    <property type="entry name" value="Aspartic_peptidase_A1"/>
</dbReference>
<dbReference type="OrthoDB" id="1882431at2759"/>
<protein>
    <recommendedName>
        <fullName evidence="3">Peptidase A1 domain-containing protein</fullName>
    </recommendedName>
</protein>
<dbReference type="InterPro" id="IPR032799">
    <property type="entry name" value="TAXi_C"/>
</dbReference>
<dbReference type="PROSITE" id="PS51767">
    <property type="entry name" value="PEPTIDASE_A1"/>
    <property type="match status" value="1"/>
</dbReference>
<dbReference type="SUPFAM" id="SSF50630">
    <property type="entry name" value="Acid proteases"/>
    <property type="match status" value="1"/>
</dbReference>
<evidence type="ECO:0000256" key="2">
    <source>
        <dbReference type="SAM" id="SignalP"/>
    </source>
</evidence>
<feature type="signal peptide" evidence="2">
    <location>
        <begin position="1"/>
        <end position="21"/>
    </location>
</feature>
<dbReference type="PANTHER" id="PTHR47965">
    <property type="entry name" value="ASPARTYL PROTEASE-RELATED"/>
    <property type="match status" value="1"/>
</dbReference>
<proteinExistence type="inferred from homology"/>
<comment type="similarity">
    <text evidence="1">Belongs to the peptidase A1 family.</text>
</comment>
<evidence type="ECO:0000313" key="4">
    <source>
        <dbReference type="EMBL" id="CAA2997934.1"/>
    </source>
</evidence>
<feature type="chain" id="PRO_5035837498" description="Peptidase A1 domain-containing protein" evidence="2">
    <location>
        <begin position="22"/>
        <end position="372"/>
    </location>
</feature>
<evidence type="ECO:0000259" key="3">
    <source>
        <dbReference type="PROSITE" id="PS51767"/>
    </source>
</evidence>
<dbReference type="Proteomes" id="UP000594638">
    <property type="component" value="Unassembled WGS sequence"/>
</dbReference>
<dbReference type="GO" id="GO:0004190">
    <property type="term" value="F:aspartic-type endopeptidase activity"/>
    <property type="evidence" value="ECO:0007669"/>
    <property type="project" value="InterPro"/>
</dbReference>
<dbReference type="Pfam" id="PF14543">
    <property type="entry name" value="TAXi_N"/>
    <property type="match status" value="1"/>
</dbReference>
<reference evidence="4 5" key="1">
    <citation type="submission" date="2019-12" db="EMBL/GenBank/DDBJ databases">
        <authorList>
            <person name="Alioto T."/>
            <person name="Alioto T."/>
            <person name="Gomez Garrido J."/>
        </authorList>
    </citation>
    <scope>NUCLEOTIDE SEQUENCE [LARGE SCALE GENOMIC DNA]</scope>
</reference>
<dbReference type="AlphaFoldDB" id="A0A8S0T0N3"/>
<evidence type="ECO:0000313" key="5">
    <source>
        <dbReference type="Proteomes" id="UP000594638"/>
    </source>
</evidence>
<keyword evidence="2" id="KW-0732">Signal</keyword>
<evidence type="ECO:0000256" key="1">
    <source>
        <dbReference type="ARBA" id="ARBA00007447"/>
    </source>
</evidence>
<dbReference type="GO" id="GO:0006508">
    <property type="term" value="P:proteolysis"/>
    <property type="evidence" value="ECO:0007669"/>
    <property type="project" value="InterPro"/>
</dbReference>
<dbReference type="InterPro" id="IPR033121">
    <property type="entry name" value="PEPTIDASE_A1"/>
</dbReference>
<name>A0A8S0T0N3_OLEEU</name>
<keyword evidence="5" id="KW-1185">Reference proteome</keyword>
<dbReference type="PANTHER" id="PTHR47965:SF68">
    <property type="entry name" value="BASIC 7S GLOBULIN-LIKE"/>
    <property type="match status" value="1"/>
</dbReference>
<feature type="domain" description="Peptidase A1" evidence="3">
    <location>
        <begin position="38"/>
        <end position="359"/>
    </location>
</feature>
<organism evidence="4 5">
    <name type="scientific">Olea europaea subsp. europaea</name>
    <dbReference type="NCBI Taxonomy" id="158383"/>
    <lineage>
        <taxon>Eukaryota</taxon>
        <taxon>Viridiplantae</taxon>
        <taxon>Streptophyta</taxon>
        <taxon>Embryophyta</taxon>
        <taxon>Tracheophyta</taxon>
        <taxon>Spermatophyta</taxon>
        <taxon>Magnoliopsida</taxon>
        <taxon>eudicotyledons</taxon>
        <taxon>Gunneridae</taxon>
        <taxon>Pentapetalae</taxon>
        <taxon>asterids</taxon>
        <taxon>lamiids</taxon>
        <taxon>Lamiales</taxon>
        <taxon>Oleaceae</taxon>
        <taxon>Oleeae</taxon>
        <taxon>Olea</taxon>
    </lineage>
</organism>
<dbReference type="InterPro" id="IPR032861">
    <property type="entry name" value="TAXi_N"/>
</dbReference>
<dbReference type="Gramene" id="OE9A023592T1">
    <property type="protein sequence ID" value="OE9A023592C1"/>
    <property type="gene ID" value="OE9A023592"/>
</dbReference>
<comment type="caution">
    <text evidence="4">The sequence shown here is derived from an EMBL/GenBank/DDBJ whole genome shotgun (WGS) entry which is preliminary data.</text>
</comment>
<dbReference type="InterPro" id="IPR021109">
    <property type="entry name" value="Peptidase_aspartic_dom_sf"/>
</dbReference>